<protein>
    <recommendedName>
        <fullName evidence="2">Macro domain-containing protein</fullName>
    </recommendedName>
</protein>
<evidence type="ECO:0000259" key="2">
    <source>
        <dbReference type="PROSITE" id="PS51154"/>
    </source>
</evidence>
<keyword evidence="4" id="KW-1185">Reference proteome</keyword>
<feature type="compositionally biased region" description="Polar residues" evidence="1">
    <location>
        <begin position="15"/>
        <end position="25"/>
    </location>
</feature>
<dbReference type="Gene3D" id="3.40.220.10">
    <property type="entry name" value="Leucine Aminopeptidase, subunit E, domain 1"/>
    <property type="match status" value="1"/>
</dbReference>
<comment type="caution">
    <text evidence="3">The sequence shown here is derived from an EMBL/GenBank/DDBJ whole genome shotgun (WGS) entry which is preliminary data.</text>
</comment>
<dbReference type="InterPro" id="IPR043472">
    <property type="entry name" value="Macro_dom-like"/>
</dbReference>
<dbReference type="PANTHER" id="PTHR11106">
    <property type="entry name" value="GANGLIOSIDE INDUCED DIFFERENTIATION ASSOCIATED PROTEIN 2-RELATED"/>
    <property type="match status" value="1"/>
</dbReference>
<organism evidence="3 4">
    <name type="scientific">Orchesella dallaii</name>
    <dbReference type="NCBI Taxonomy" id="48710"/>
    <lineage>
        <taxon>Eukaryota</taxon>
        <taxon>Metazoa</taxon>
        <taxon>Ecdysozoa</taxon>
        <taxon>Arthropoda</taxon>
        <taxon>Hexapoda</taxon>
        <taxon>Collembola</taxon>
        <taxon>Entomobryomorpha</taxon>
        <taxon>Entomobryoidea</taxon>
        <taxon>Orchesellidae</taxon>
        <taxon>Orchesellinae</taxon>
        <taxon>Orchesella</taxon>
    </lineage>
</organism>
<evidence type="ECO:0000256" key="1">
    <source>
        <dbReference type="SAM" id="MobiDB-lite"/>
    </source>
</evidence>
<gene>
    <name evidence="3" type="ORF">ODALV1_LOCUS15773</name>
</gene>
<accession>A0ABP1QZZ2</accession>
<dbReference type="PANTHER" id="PTHR11106:SF27">
    <property type="entry name" value="MACRO DOMAIN-CONTAINING PROTEIN"/>
    <property type="match status" value="1"/>
</dbReference>
<evidence type="ECO:0000313" key="4">
    <source>
        <dbReference type="Proteomes" id="UP001642540"/>
    </source>
</evidence>
<dbReference type="EMBL" id="CAXLJM020000049">
    <property type="protein sequence ID" value="CAL8112767.1"/>
    <property type="molecule type" value="Genomic_DNA"/>
</dbReference>
<reference evidence="3 4" key="1">
    <citation type="submission" date="2024-08" db="EMBL/GenBank/DDBJ databases">
        <authorList>
            <person name="Cucini C."/>
            <person name="Frati F."/>
        </authorList>
    </citation>
    <scope>NUCLEOTIDE SEQUENCE [LARGE SCALE GENOMIC DNA]</scope>
</reference>
<dbReference type="SMART" id="SM00506">
    <property type="entry name" value="A1pp"/>
    <property type="match status" value="1"/>
</dbReference>
<dbReference type="InterPro" id="IPR002589">
    <property type="entry name" value="Macro_dom"/>
</dbReference>
<feature type="region of interest" description="Disordered" evidence="1">
    <location>
        <begin position="1"/>
        <end position="32"/>
    </location>
</feature>
<feature type="domain" description="Macro" evidence="2">
    <location>
        <begin position="145"/>
        <end position="320"/>
    </location>
</feature>
<evidence type="ECO:0000313" key="3">
    <source>
        <dbReference type="EMBL" id="CAL8112767.1"/>
    </source>
</evidence>
<name>A0ABP1QZZ2_9HEXA</name>
<dbReference type="Proteomes" id="UP001642540">
    <property type="component" value="Unassembled WGS sequence"/>
</dbReference>
<sequence>MGSPWPWSQEPVKASSGSSITPIIPNNNNNNNYKRMNYGFEYPYYNNHHNNGYHHQPHHQQPHQNQRYATSPPPVQQIISSDVGRLRSYPSYDNDGGQPTNNNVVPRKLSAQSQFVTFVKEVPTWNIYYSDQKHRIIDFKDKNNSIRPDSFINQLVSLCFVDTCITNLAVDAIVNSTTQDYCGVAGVDKLIHQQAGRNLREACKSLPRLGPGQAEMTLGFSIPAQYIIHTNGPLTEDAEQLTGCYVNSFNLLLMHRLRTIAFPCISTGKKGLSKKFAAEIALRTVRQFLEEHRQEVDRVIFCLHHQKDIEIYLRYMQIYFPVVDPEFRITT</sequence>
<dbReference type="SUPFAM" id="SSF52949">
    <property type="entry name" value="Macro domain-like"/>
    <property type="match status" value="1"/>
</dbReference>
<dbReference type="Pfam" id="PF01661">
    <property type="entry name" value="Macro"/>
    <property type="match status" value="1"/>
</dbReference>
<proteinExistence type="predicted"/>
<feature type="compositionally biased region" description="Basic residues" evidence="1">
    <location>
        <begin position="51"/>
        <end position="61"/>
    </location>
</feature>
<dbReference type="PROSITE" id="PS51154">
    <property type="entry name" value="MACRO"/>
    <property type="match status" value="1"/>
</dbReference>
<feature type="region of interest" description="Disordered" evidence="1">
    <location>
        <begin position="47"/>
        <end position="76"/>
    </location>
</feature>